<dbReference type="Pfam" id="PF13855">
    <property type="entry name" value="LRR_8"/>
    <property type="match status" value="1"/>
</dbReference>
<dbReference type="Gene3D" id="3.80.10.10">
    <property type="entry name" value="Ribonuclease Inhibitor"/>
    <property type="match status" value="1"/>
</dbReference>
<evidence type="ECO:0000256" key="1">
    <source>
        <dbReference type="ARBA" id="ARBA00004162"/>
    </source>
</evidence>
<dbReference type="InterPro" id="IPR003591">
    <property type="entry name" value="Leu-rich_rpt_typical-subtyp"/>
</dbReference>
<keyword evidence="7" id="KW-0677">Repeat</keyword>
<evidence type="ECO:0000256" key="9">
    <source>
        <dbReference type="ARBA" id="ARBA00023065"/>
    </source>
</evidence>
<sequence length="236" mass="26900">MKFHHAAAFLFLASFCHCAVSCPALCKCYSERMEVVCSEVPLIEFPTEGLPENTTMLTLHLYGNKLQSLSSHLLRGVPQLHTLDLTENKLSDLPNLFQGLTSLTHLSLDFNQLSHIPIGWFDPLSSLEESGLDLSLNPLRCNSRIEYLWRWLQKNKKKVLSVDNIISLGSQLKIFINNKKKVFKNNNFGETKLYMVKVNINVVPETTLCIYVYVFKGRSVTGKQSKVLVNRLCLFY</sequence>
<evidence type="ECO:0000256" key="2">
    <source>
        <dbReference type="ARBA" id="ARBA00022448"/>
    </source>
</evidence>
<dbReference type="SMART" id="SM00369">
    <property type="entry name" value="LRR_TYP"/>
    <property type="match status" value="3"/>
</dbReference>
<dbReference type="AlphaFoldDB" id="A0A3Q2G916"/>
<keyword evidence="12" id="KW-0407">Ion channel</keyword>
<dbReference type="PROSITE" id="PS51450">
    <property type="entry name" value="LRR"/>
    <property type="match status" value="1"/>
</dbReference>
<reference evidence="14" key="1">
    <citation type="submission" date="2025-08" db="UniProtKB">
        <authorList>
            <consortium name="Ensembl"/>
        </authorList>
    </citation>
    <scope>IDENTIFICATION</scope>
</reference>
<evidence type="ECO:0000313" key="14">
    <source>
        <dbReference type="Ensembl" id="ENSCVAP00000020510.1"/>
    </source>
</evidence>
<keyword evidence="2" id="KW-0813">Transport</keyword>
<dbReference type="GO" id="GO:0044325">
    <property type="term" value="F:transmembrane transporter binding"/>
    <property type="evidence" value="ECO:0007669"/>
    <property type="project" value="TreeGrafter"/>
</dbReference>
<evidence type="ECO:0000256" key="6">
    <source>
        <dbReference type="ARBA" id="ARBA00022729"/>
    </source>
</evidence>
<keyword evidence="11" id="KW-1015">Disulfide bond</keyword>
<dbReference type="GO" id="GO:0005249">
    <property type="term" value="F:voltage-gated potassium channel activity"/>
    <property type="evidence" value="ECO:0007669"/>
    <property type="project" value="TreeGrafter"/>
</dbReference>
<feature type="signal peptide" evidence="13">
    <location>
        <begin position="1"/>
        <end position="18"/>
    </location>
</feature>
<name>A0A3Q2G916_CYPVA</name>
<reference evidence="14" key="2">
    <citation type="submission" date="2025-09" db="UniProtKB">
        <authorList>
            <consortium name="Ensembl"/>
        </authorList>
    </citation>
    <scope>IDENTIFICATION</scope>
</reference>
<dbReference type="SUPFAM" id="SSF52058">
    <property type="entry name" value="L domain-like"/>
    <property type="match status" value="1"/>
</dbReference>
<dbReference type="Proteomes" id="UP000265020">
    <property type="component" value="Unassembled WGS sequence"/>
</dbReference>
<evidence type="ECO:0000256" key="13">
    <source>
        <dbReference type="SAM" id="SignalP"/>
    </source>
</evidence>
<protein>
    <recommendedName>
        <fullName evidence="16">LRRCT domain-containing protein</fullName>
    </recommendedName>
</protein>
<dbReference type="GO" id="GO:0008076">
    <property type="term" value="C:voltage-gated potassium channel complex"/>
    <property type="evidence" value="ECO:0007669"/>
    <property type="project" value="TreeGrafter"/>
</dbReference>
<keyword evidence="6 13" id="KW-0732">Signal</keyword>
<accession>A0A3Q2G916</accession>
<dbReference type="Ensembl" id="ENSCVAT00000014160.1">
    <property type="protein sequence ID" value="ENSCVAP00000020510.1"/>
    <property type="gene ID" value="ENSCVAG00000001942.1"/>
</dbReference>
<keyword evidence="15" id="KW-1185">Reference proteome</keyword>
<evidence type="ECO:0000256" key="3">
    <source>
        <dbReference type="ARBA" id="ARBA00022475"/>
    </source>
</evidence>
<comment type="subcellular location">
    <subcellularLocation>
        <location evidence="1">Cell membrane</location>
        <topology evidence="1">Single-pass membrane protein</topology>
    </subcellularLocation>
</comment>
<keyword evidence="8" id="KW-1133">Transmembrane helix</keyword>
<evidence type="ECO:0000256" key="5">
    <source>
        <dbReference type="ARBA" id="ARBA00022692"/>
    </source>
</evidence>
<evidence type="ECO:0000256" key="7">
    <source>
        <dbReference type="ARBA" id="ARBA00022737"/>
    </source>
</evidence>
<dbReference type="PANTHER" id="PTHR46473:SF6">
    <property type="entry name" value="LEUCINE-RICH REPEAT-CONTAINING PROTEIN 52"/>
    <property type="match status" value="1"/>
</dbReference>
<dbReference type="GO" id="GO:0099104">
    <property type="term" value="F:potassium channel activator activity"/>
    <property type="evidence" value="ECO:0007669"/>
    <property type="project" value="TreeGrafter"/>
</dbReference>
<evidence type="ECO:0000256" key="10">
    <source>
        <dbReference type="ARBA" id="ARBA00023136"/>
    </source>
</evidence>
<feature type="chain" id="PRO_5018648085" description="LRRCT domain-containing protein" evidence="13">
    <location>
        <begin position="19"/>
        <end position="236"/>
    </location>
</feature>
<keyword evidence="5" id="KW-0812">Transmembrane</keyword>
<dbReference type="PANTHER" id="PTHR46473">
    <property type="entry name" value="GH08155P"/>
    <property type="match status" value="1"/>
</dbReference>
<evidence type="ECO:0000256" key="8">
    <source>
        <dbReference type="ARBA" id="ARBA00022989"/>
    </source>
</evidence>
<evidence type="ECO:0008006" key="16">
    <source>
        <dbReference type="Google" id="ProtNLM"/>
    </source>
</evidence>
<keyword evidence="3" id="KW-1003">Cell membrane</keyword>
<dbReference type="STRING" id="28743.ENSCVAP00000020510"/>
<evidence type="ECO:0000256" key="11">
    <source>
        <dbReference type="ARBA" id="ARBA00023157"/>
    </source>
</evidence>
<proteinExistence type="predicted"/>
<organism evidence="14 15">
    <name type="scientific">Cyprinodon variegatus</name>
    <name type="common">Sheepshead minnow</name>
    <dbReference type="NCBI Taxonomy" id="28743"/>
    <lineage>
        <taxon>Eukaryota</taxon>
        <taxon>Metazoa</taxon>
        <taxon>Chordata</taxon>
        <taxon>Craniata</taxon>
        <taxon>Vertebrata</taxon>
        <taxon>Euteleostomi</taxon>
        <taxon>Actinopterygii</taxon>
        <taxon>Neopterygii</taxon>
        <taxon>Teleostei</taxon>
        <taxon>Neoteleostei</taxon>
        <taxon>Acanthomorphata</taxon>
        <taxon>Ovalentaria</taxon>
        <taxon>Atherinomorphae</taxon>
        <taxon>Cyprinodontiformes</taxon>
        <taxon>Cyprinodontidae</taxon>
        <taxon>Cyprinodon</taxon>
    </lineage>
</organism>
<evidence type="ECO:0000313" key="15">
    <source>
        <dbReference type="Proteomes" id="UP000265020"/>
    </source>
</evidence>
<keyword evidence="4" id="KW-0433">Leucine-rich repeat</keyword>
<dbReference type="InterPro" id="IPR051432">
    <property type="entry name" value="KCNMA1_auxiliary"/>
</dbReference>
<dbReference type="InterPro" id="IPR001611">
    <property type="entry name" value="Leu-rich_rpt"/>
</dbReference>
<keyword evidence="10" id="KW-0472">Membrane</keyword>
<keyword evidence="9" id="KW-0406">Ion transport</keyword>
<dbReference type="InterPro" id="IPR032675">
    <property type="entry name" value="LRR_dom_sf"/>
</dbReference>
<evidence type="ECO:0000256" key="4">
    <source>
        <dbReference type="ARBA" id="ARBA00022614"/>
    </source>
</evidence>
<evidence type="ECO:0000256" key="12">
    <source>
        <dbReference type="ARBA" id="ARBA00023303"/>
    </source>
</evidence>